<gene>
    <name evidence="1" type="ORF">PANT111_150096</name>
</gene>
<sequence length="70" mass="7979">MKSSVLTAPDLIRGRFVFSQAWYSLRLQPELNGQSRYNHAIRAINYLLRHCYGTCGRAGWASQCGKIYAI</sequence>
<protein>
    <recommendedName>
        <fullName evidence="3">Transposase</fullName>
    </recommendedName>
</protein>
<evidence type="ECO:0000313" key="1">
    <source>
        <dbReference type="EMBL" id="VXB50650.1"/>
    </source>
</evidence>
<organism evidence="1 2">
    <name type="scientific">Pantoea brenneri</name>
    <dbReference type="NCBI Taxonomy" id="472694"/>
    <lineage>
        <taxon>Bacteria</taxon>
        <taxon>Pseudomonadati</taxon>
        <taxon>Pseudomonadota</taxon>
        <taxon>Gammaproteobacteria</taxon>
        <taxon>Enterobacterales</taxon>
        <taxon>Erwiniaceae</taxon>
        <taxon>Pantoea</taxon>
    </lineage>
</organism>
<dbReference type="EMBL" id="CABWMH010000007">
    <property type="protein sequence ID" value="VXB50650.1"/>
    <property type="molecule type" value="Genomic_DNA"/>
</dbReference>
<proteinExistence type="predicted"/>
<dbReference type="Proteomes" id="UP000433737">
    <property type="component" value="Unassembled WGS sequence"/>
</dbReference>
<accession>A0AAX3J3G4</accession>
<name>A0AAX3J3G4_9GAMM</name>
<comment type="caution">
    <text evidence="1">The sequence shown here is derived from an EMBL/GenBank/DDBJ whole genome shotgun (WGS) entry which is preliminary data.</text>
</comment>
<evidence type="ECO:0000313" key="2">
    <source>
        <dbReference type="Proteomes" id="UP000433737"/>
    </source>
</evidence>
<reference evidence="1 2" key="1">
    <citation type="submission" date="2019-10" db="EMBL/GenBank/DDBJ databases">
        <authorList>
            <person name="Karimi E."/>
        </authorList>
    </citation>
    <scope>NUCLEOTIDE SEQUENCE [LARGE SCALE GENOMIC DNA]</scope>
    <source>
        <strain evidence="1">Pantoea sp. 111</strain>
    </source>
</reference>
<evidence type="ECO:0008006" key="3">
    <source>
        <dbReference type="Google" id="ProtNLM"/>
    </source>
</evidence>
<dbReference type="AlphaFoldDB" id="A0AAX3J3G4"/>